<dbReference type="AlphaFoldDB" id="A0A840D0B2"/>
<dbReference type="RefSeq" id="WP_183308904.1">
    <property type="nucleotide sequence ID" value="NZ_JACIEP010000022.1"/>
</dbReference>
<reference evidence="1 2" key="1">
    <citation type="submission" date="2020-08" db="EMBL/GenBank/DDBJ databases">
        <title>Genomic Encyclopedia of Type Strains, Phase IV (KMG-IV): sequencing the most valuable type-strain genomes for metagenomic binning, comparative biology and taxonomic classification.</title>
        <authorList>
            <person name="Goeker M."/>
        </authorList>
    </citation>
    <scope>NUCLEOTIDE SEQUENCE [LARGE SCALE GENOMIC DNA]</scope>
    <source>
        <strain evidence="1 2">DSM 104969</strain>
    </source>
</reference>
<accession>A0A840D0B2</accession>
<gene>
    <name evidence="1" type="ORF">GGR21_004009</name>
</gene>
<protein>
    <submittedName>
        <fullName evidence="1">Uncharacterized protein</fullName>
    </submittedName>
</protein>
<sequence length="181" mass="20769">MKFDIDMILKSTYSTCKLRIFLVLTCFLFTDLLSSIHNTINAAEPLKSTTDIKLRSLITGLKPDVYLTDGKCAMYGNSAPLVLYVDANDISSLYSKRKEFSSVELIQIRLQSTDDERMEIDCSRLEAFTSLEYILFVYEYPVCDDNENEECLNVKVSEAVINNTVETEEYIQVFYQLCIPQ</sequence>
<organism evidence="1 2">
    <name type="scientific">Dysgonomonas hofstadii</name>
    <dbReference type="NCBI Taxonomy" id="637886"/>
    <lineage>
        <taxon>Bacteria</taxon>
        <taxon>Pseudomonadati</taxon>
        <taxon>Bacteroidota</taxon>
        <taxon>Bacteroidia</taxon>
        <taxon>Bacteroidales</taxon>
        <taxon>Dysgonomonadaceae</taxon>
        <taxon>Dysgonomonas</taxon>
    </lineage>
</organism>
<evidence type="ECO:0000313" key="1">
    <source>
        <dbReference type="EMBL" id="MBB4038082.1"/>
    </source>
</evidence>
<evidence type="ECO:0000313" key="2">
    <source>
        <dbReference type="Proteomes" id="UP000555103"/>
    </source>
</evidence>
<comment type="caution">
    <text evidence="1">The sequence shown here is derived from an EMBL/GenBank/DDBJ whole genome shotgun (WGS) entry which is preliminary data.</text>
</comment>
<dbReference type="Proteomes" id="UP000555103">
    <property type="component" value="Unassembled WGS sequence"/>
</dbReference>
<proteinExistence type="predicted"/>
<keyword evidence="2" id="KW-1185">Reference proteome</keyword>
<dbReference type="EMBL" id="JACIEP010000022">
    <property type="protein sequence ID" value="MBB4038082.1"/>
    <property type="molecule type" value="Genomic_DNA"/>
</dbReference>
<name>A0A840D0B2_9BACT</name>